<keyword evidence="4" id="KW-0472">Membrane</keyword>
<comment type="subcellular location">
    <subcellularLocation>
        <location evidence="1">Endomembrane system</location>
    </subcellularLocation>
</comment>
<accession>A0ABM1DSR2</accession>
<evidence type="ECO:0000256" key="5">
    <source>
        <dbReference type="PIRNR" id="PIRNR005992"/>
    </source>
</evidence>
<gene>
    <name evidence="8" type="primary">LOC106805776</name>
</gene>
<dbReference type="PANTHER" id="PTHR10529">
    <property type="entry name" value="AP COMPLEX SUBUNIT MU"/>
    <property type="match status" value="1"/>
</dbReference>
<name>A0ABM1DSR2_PRICU</name>
<dbReference type="RefSeq" id="XP_014662983.1">
    <property type="nucleotide sequence ID" value="XM_014807497.1"/>
</dbReference>
<dbReference type="InterPro" id="IPR028565">
    <property type="entry name" value="MHD"/>
</dbReference>
<proteinExistence type="inferred from homology"/>
<dbReference type="PRINTS" id="PR00314">
    <property type="entry name" value="CLATHRINADPT"/>
</dbReference>
<comment type="similarity">
    <text evidence="5">Belongs to the adaptor complexes medium subunit family.</text>
</comment>
<sequence length="434" mass="48457">MLQYLCILNGRGELLLLKHYRGAVPVKVTETFFEHLHTGSGAPRFEKDGNVYQYVKKGDLYFACSVEKDVSPFLITEFLQRLFYLCKDFCGDVSEGALLKNFVLIHEMLDEVVDGGIIQQTATEKIRPFIYSEPAPIYKDCVAQTGLFGVERRIAPGSAANKPVIPSQADLELRRNEVFIDVVEKMTALFGSDGNVLRSEVSGQIQLKSFLAGSCVIQMALSDNIVIGNDRHAPGYGSTTLEGCKFHDCVKKADAGNNYLINPPQGEFSVLTYQIGGEVGHTLPFRLQTVVEDYDVSRDMEVILKLRCDIPARTKAVNISLTIPVPKETSGMSHQLGLSGQTAEFQPKEKQILWKVNSMMGETSHIAQFKLFLTTRTKAQRMEIGPAVLTFEVSNYVPSQLRVAQVLVLNGSHSFTPYRWVRYVTLSDSYTFRV</sequence>
<dbReference type="Gene3D" id="3.30.450.60">
    <property type="match status" value="1"/>
</dbReference>
<dbReference type="Pfam" id="PF01217">
    <property type="entry name" value="Clat_adaptor_s"/>
    <property type="match status" value="1"/>
</dbReference>
<evidence type="ECO:0000259" key="6">
    <source>
        <dbReference type="PROSITE" id="PS51072"/>
    </source>
</evidence>
<organism evidence="7 8">
    <name type="scientific">Priapulus caudatus</name>
    <name type="common">Priapulid worm</name>
    <dbReference type="NCBI Taxonomy" id="37621"/>
    <lineage>
        <taxon>Eukaryota</taxon>
        <taxon>Metazoa</taxon>
        <taxon>Ecdysozoa</taxon>
        <taxon>Scalidophora</taxon>
        <taxon>Priapulida</taxon>
        <taxon>Priapulimorpha</taxon>
        <taxon>Priapulimorphida</taxon>
        <taxon>Priapulidae</taxon>
        <taxon>Priapulus</taxon>
    </lineage>
</organism>
<reference evidence="8" key="1">
    <citation type="submission" date="2025-08" db="UniProtKB">
        <authorList>
            <consortium name="RefSeq"/>
        </authorList>
    </citation>
    <scope>IDENTIFICATION</scope>
</reference>
<keyword evidence="7" id="KW-1185">Reference proteome</keyword>
<feature type="domain" description="MHD" evidence="6">
    <location>
        <begin position="175"/>
        <end position="433"/>
    </location>
</feature>
<keyword evidence="3 5" id="KW-0653">Protein transport</keyword>
<dbReference type="SUPFAM" id="SSF64356">
    <property type="entry name" value="SNARE-like"/>
    <property type="match status" value="1"/>
</dbReference>
<dbReference type="InterPro" id="IPR022775">
    <property type="entry name" value="AP_mu_sigma_su"/>
</dbReference>
<evidence type="ECO:0000256" key="2">
    <source>
        <dbReference type="ARBA" id="ARBA00022448"/>
    </source>
</evidence>
<dbReference type="InterPro" id="IPR001392">
    <property type="entry name" value="Clathrin_mu"/>
</dbReference>
<protein>
    <submittedName>
        <fullName evidence="8">AP-4 complex subunit mu-like</fullName>
    </submittedName>
</protein>
<dbReference type="Pfam" id="PF00928">
    <property type="entry name" value="Adap_comp_sub"/>
    <property type="match status" value="1"/>
</dbReference>
<dbReference type="Proteomes" id="UP000695022">
    <property type="component" value="Unplaced"/>
</dbReference>
<evidence type="ECO:0000313" key="7">
    <source>
        <dbReference type="Proteomes" id="UP000695022"/>
    </source>
</evidence>
<evidence type="ECO:0000256" key="3">
    <source>
        <dbReference type="ARBA" id="ARBA00022927"/>
    </source>
</evidence>
<evidence type="ECO:0000313" key="8">
    <source>
        <dbReference type="RefSeq" id="XP_014662983.1"/>
    </source>
</evidence>
<evidence type="ECO:0000256" key="1">
    <source>
        <dbReference type="ARBA" id="ARBA00004308"/>
    </source>
</evidence>
<dbReference type="PROSITE" id="PS51072">
    <property type="entry name" value="MHD"/>
    <property type="match status" value="1"/>
</dbReference>
<evidence type="ECO:0000256" key="4">
    <source>
        <dbReference type="ARBA" id="ARBA00023136"/>
    </source>
</evidence>
<dbReference type="InterPro" id="IPR036168">
    <property type="entry name" value="AP2_Mu_C_sf"/>
</dbReference>
<dbReference type="Gene3D" id="2.60.40.1170">
    <property type="entry name" value="Mu homology domain, subdomain B"/>
    <property type="match status" value="2"/>
</dbReference>
<dbReference type="InterPro" id="IPR050431">
    <property type="entry name" value="Adaptor_comp_med_subunit"/>
</dbReference>
<dbReference type="GeneID" id="106805776"/>
<dbReference type="InterPro" id="IPR011012">
    <property type="entry name" value="Longin-like_dom_sf"/>
</dbReference>
<dbReference type="PIRSF" id="PIRSF005992">
    <property type="entry name" value="Clathrin_mu"/>
    <property type="match status" value="1"/>
</dbReference>
<keyword evidence="2 5" id="KW-0813">Transport</keyword>
<dbReference type="SUPFAM" id="SSF49447">
    <property type="entry name" value="Second domain of Mu2 adaptin subunit (ap50) of ap2 adaptor"/>
    <property type="match status" value="1"/>
</dbReference>